<feature type="domain" description="HAMP" evidence="15">
    <location>
        <begin position="336"/>
        <end position="389"/>
    </location>
</feature>
<dbReference type="CDD" id="cd12912">
    <property type="entry name" value="PDC2_MCP_like"/>
    <property type="match status" value="1"/>
</dbReference>
<dbReference type="EMBL" id="FRBD01000001">
    <property type="protein sequence ID" value="SHK25831.1"/>
    <property type="molecule type" value="Genomic_DNA"/>
</dbReference>
<evidence type="ECO:0000256" key="7">
    <source>
        <dbReference type="ARBA" id="ARBA00022692"/>
    </source>
</evidence>
<proteinExistence type="predicted"/>
<dbReference type="AlphaFoldDB" id="A0A1M6R020"/>
<protein>
    <recommendedName>
        <fullName evidence="3">histidine kinase</fullName>
        <ecNumber evidence="3">2.7.13.3</ecNumber>
    </recommendedName>
</protein>
<dbReference type="OrthoDB" id="594725at2"/>
<dbReference type="Gene3D" id="6.10.340.10">
    <property type="match status" value="1"/>
</dbReference>
<evidence type="ECO:0000313" key="17">
    <source>
        <dbReference type="Proteomes" id="UP000184130"/>
    </source>
</evidence>
<dbReference type="InterPro" id="IPR050736">
    <property type="entry name" value="Sensor_HK_Regulatory"/>
</dbReference>
<dbReference type="EC" id="2.7.13.3" evidence="3"/>
<keyword evidence="7 13" id="KW-0812">Transmembrane</keyword>
<evidence type="ECO:0000256" key="6">
    <source>
        <dbReference type="ARBA" id="ARBA00022679"/>
    </source>
</evidence>
<dbReference type="SUPFAM" id="SSF158472">
    <property type="entry name" value="HAMP domain-like"/>
    <property type="match status" value="1"/>
</dbReference>
<evidence type="ECO:0000259" key="14">
    <source>
        <dbReference type="PROSITE" id="PS50109"/>
    </source>
</evidence>
<sequence length="646" mass="72923">MKRLLSFINGKLSLKLSLGITLFLMMIFTLSLGILFMQTRQMVKEEAISRAEQELENMVQRVDGAMNEVEVATRTAEWHLDDEQLKPDSLLNDARRIVAMNPNFDGCSISMEPNFFPQIGRYFSVYAYHIGDSVKAKVEEPYDYFDKIYYKTPISLGKPSWVEAYSENTEGVASESYEDLIVSYGVPMYNGKREVIGVISTDLSVPWLAEVVQEFKPYESSYCVMLGSDGQYLIHPDTTKLMRQTIFTDLDPNKQQDLISLGHEMLSGNKGVMSVVINGKRCIALYQSLQRAPWSVTLICQESEILAGYTKLLYILIPLLVFGLLVILVFCMNVVANMVTPINSLTEQLSYITNGHYDETIDTTDRRDVIGRLQNNFAEMQKALSYQITSLQEVNAATKQMNKELAEANEQVNMAVEKKNEFLKDVTHQIRTPLNIINGFIQVLRDDYDSIPKEEVNNILETMLTNAISISRMVSMLMVAANSDVKVNTTEKVNVHKLVGFLEHLANTNPPYTFDLTTEVNVSKDFVVKSNWEFLAKAILELIYNAKKFTTEGYIKLSVRAEGLTVVFEVEDTGPGIRKETQEKLFATFEKGDIFNEGLGLGLPCCKQMIRLLGGDLRYDTNYTNGSRFIVIIPNSSGNGKGYVNV</sequence>
<feature type="coiled-coil region" evidence="12">
    <location>
        <begin position="391"/>
        <end position="425"/>
    </location>
</feature>
<feature type="domain" description="Histidine kinase" evidence="14">
    <location>
        <begin position="425"/>
        <end position="637"/>
    </location>
</feature>
<dbReference type="SUPFAM" id="SSF55874">
    <property type="entry name" value="ATPase domain of HSP90 chaperone/DNA topoisomerase II/histidine kinase"/>
    <property type="match status" value="1"/>
</dbReference>
<accession>A0A1M6R020</accession>
<dbReference type="Pfam" id="PF00512">
    <property type="entry name" value="HisKA"/>
    <property type="match status" value="1"/>
</dbReference>
<dbReference type="GO" id="GO:0000155">
    <property type="term" value="F:phosphorelay sensor kinase activity"/>
    <property type="evidence" value="ECO:0007669"/>
    <property type="project" value="InterPro"/>
</dbReference>
<name>A0A1M6R020_XYLRU</name>
<keyword evidence="8 16" id="KW-0418">Kinase</keyword>
<dbReference type="PANTHER" id="PTHR43711">
    <property type="entry name" value="TWO-COMPONENT HISTIDINE KINASE"/>
    <property type="match status" value="1"/>
</dbReference>
<evidence type="ECO:0000256" key="11">
    <source>
        <dbReference type="ARBA" id="ARBA00023136"/>
    </source>
</evidence>
<keyword evidence="12" id="KW-0175">Coiled coil</keyword>
<feature type="transmembrane region" description="Helical" evidence="13">
    <location>
        <begin position="12"/>
        <end position="36"/>
    </location>
</feature>
<dbReference type="InterPro" id="IPR003661">
    <property type="entry name" value="HisK_dim/P_dom"/>
</dbReference>
<dbReference type="SMART" id="SM00304">
    <property type="entry name" value="HAMP"/>
    <property type="match status" value="1"/>
</dbReference>
<keyword evidence="11 13" id="KW-0472">Membrane</keyword>
<evidence type="ECO:0000259" key="15">
    <source>
        <dbReference type="PROSITE" id="PS50885"/>
    </source>
</evidence>
<keyword evidence="10" id="KW-0902">Two-component regulatory system</keyword>
<dbReference type="RefSeq" id="WP_073203434.1">
    <property type="nucleotide sequence ID" value="NZ_FRBD01000001.1"/>
</dbReference>
<evidence type="ECO:0000256" key="12">
    <source>
        <dbReference type="SAM" id="Coils"/>
    </source>
</evidence>
<dbReference type="SMART" id="SM00388">
    <property type="entry name" value="HisKA"/>
    <property type="match status" value="1"/>
</dbReference>
<evidence type="ECO:0000256" key="3">
    <source>
        <dbReference type="ARBA" id="ARBA00012438"/>
    </source>
</evidence>
<dbReference type="Gene3D" id="1.10.287.130">
    <property type="match status" value="1"/>
</dbReference>
<reference evidence="16 17" key="1">
    <citation type="submission" date="2016-11" db="EMBL/GenBank/DDBJ databases">
        <authorList>
            <person name="Jaros S."/>
            <person name="Januszkiewicz K."/>
            <person name="Wedrychowicz H."/>
        </authorList>
    </citation>
    <scope>NUCLEOTIDE SEQUENCE [LARGE SCALE GENOMIC DNA]</scope>
    <source>
        <strain evidence="16 17">KHT3</strain>
    </source>
</reference>
<comment type="catalytic activity">
    <reaction evidence="1">
        <text>ATP + protein L-histidine = ADP + protein N-phospho-L-histidine.</text>
        <dbReference type="EC" id="2.7.13.3"/>
    </reaction>
</comment>
<evidence type="ECO:0000256" key="10">
    <source>
        <dbReference type="ARBA" id="ARBA00023012"/>
    </source>
</evidence>
<dbReference type="InterPro" id="IPR033479">
    <property type="entry name" value="dCache_1"/>
</dbReference>
<dbReference type="Pfam" id="PF02518">
    <property type="entry name" value="HATPase_c"/>
    <property type="match status" value="1"/>
</dbReference>
<evidence type="ECO:0000256" key="9">
    <source>
        <dbReference type="ARBA" id="ARBA00022989"/>
    </source>
</evidence>
<dbReference type="GO" id="GO:0005886">
    <property type="term" value="C:plasma membrane"/>
    <property type="evidence" value="ECO:0007669"/>
    <property type="project" value="UniProtKB-SubCell"/>
</dbReference>
<dbReference type="Pfam" id="PF02743">
    <property type="entry name" value="dCache_1"/>
    <property type="match status" value="1"/>
</dbReference>
<dbReference type="SMART" id="SM00387">
    <property type="entry name" value="HATPase_c"/>
    <property type="match status" value="1"/>
</dbReference>
<dbReference type="PROSITE" id="PS50109">
    <property type="entry name" value="HIS_KIN"/>
    <property type="match status" value="1"/>
</dbReference>
<comment type="subcellular location">
    <subcellularLocation>
        <location evidence="2">Cell membrane</location>
        <topology evidence="2">Multi-pass membrane protein</topology>
    </subcellularLocation>
</comment>
<dbReference type="Gene3D" id="3.30.450.20">
    <property type="entry name" value="PAS domain"/>
    <property type="match status" value="2"/>
</dbReference>
<dbReference type="InterPro" id="IPR003594">
    <property type="entry name" value="HATPase_dom"/>
</dbReference>
<keyword evidence="6" id="KW-0808">Transferase</keyword>
<dbReference type="Gene3D" id="3.30.565.10">
    <property type="entry name" value="Histidine kinase-like ATPase, C-terminal domain"/>
    <property type="match status" value="1"/>
</dbReference>
<dbReference type="SUPFAM" id="SSF47384">
    <property type="entry name" value="Homodimeric domain of signal transducing histidine kinase"/>
    <property type="match status" value="1"/>
</dbReference>
<gene>
    <name evidence="16" type="ORF">SAMN05216463_10114</name>
</gene>
<evidence type="ECO:0000256" key="8">
    <source>
        <dbReference type="ARBA" id="ARBA00022777"/>
    </source>
</evidence>
<organism evidence="16 17">
    <name type="scientific">Xylanibacter ruminicola</name>
    <name type="common">Prevotella ruminicola</name>
    <dbReference type="NCBI Taxonomy" id="839"/>
    <lineage>
        <taxon>Bacteria</taxon>
        <taxon>Pseudomonadati</taxon>
        <taxon>Bacteroidota</taxon>
        <taxon>Bacteroidia</taxon>
        <taxon>Bacteroidales</taxon>
        <taxon>Prevotellaceae</taxon>
        <taxon>Xylanibacter</taxon>
    </lineage>
</organism>
<feature type="transmembrane region" description="Helical" evidence="13">
    <location>
        <begin position="312"/>
        <end position="336"/>
    </location>
</feature>
<dbReference type="PANTHER" id="PTHR43711:SF26">
    <property type="entry name" value="SENSOR HISTIDINE KINASE RCSC"/>
    <property type="match status" value="1"/>
</dbReference>
<evidence type="ECO:0000256" key="1">
    <source>
        <dbReference type="ARBA" id="ARBA00000085"/>
    </source>
</evidence>
<dbReference type="InterPro" id="IPR036890">
    <property type="entry name" value="HATPase_C_sf"/>
</dbReference>
<dbReference type="CDD" id="cd06225">
    <property type="entry name" value="HAMP"/>
    <property type="match status" value="1"/>
</dbReference>
<dbReference type="InterPro" id="IPR004358">
    <property type="entry name" value="Sig_transdc_His_kin-like_C"/>
</dbReference>
<evidence type="ECO:0000256" key="2">
    <source>
        <dbReference type="ARBA" id="ARBA00004651"/>
    </source>
</evidence>
<evidence type="ECO:0000313" key="16">
    <source>
        <dbReference type="EMBL" id="SHK25831.1"/>
    </source>
</evidence>
<evidence type="ECO:0000256" key="5">
    <source>
        <dbReference type="ARBA" id="ARBA00022553"/>
    </source>
</evidence>
<evidence type="ECO:0000256" key="13">
    <source>
        <dbReference type="SAM" id="Phobius"/>
    </source>
</evidence>
<dbReference type="CDD" id="cd00082">
    <property type="entry name" value="HisKA"/>
    <property type="match status" value="1"/>
</dbReference>
<dbReference type="InterPro" id="IPR036097">
    <property type="entry name" value="HisK_dim/P_sf"/>
</dbReference>
<dbReference type="PRINTS" id="PR00344">
    <property type="entry name" value="BCTRLSENSOR"/>
</dbReference>
<dbReference type="InterPro" id="IPR003660">
    <property type="entry name" value="HAMP_dom"/>
</dbReference>
<evidence type="ECO:0000256" key="4">
    <source>
        <dbReference type="ARBA" id="ARBA00022475"/>
    </source>
</evidence>
<dbReference type="Proteomes" id="UP000184130">
    <property type="component" value="Unassembled WGS sequence"/>
</dbReference>
<dbReference type="PROSITE" id="PS50885">
    <property type="entry name" value="HAMP"/>
    <property type="match status" value="1"/>
</dbReference>
<dbReference type="CDD" id="cd12913">
    <property type="entry name" value="PDC1_MCP_like"/>
    <property type="match status" value="1"/>
</dbReference>
<keyword evidence="5" id="KW-0597">Phosphoprotein</keyword>
<dbReference type="InterPro" id="IPR005467">
    <property type="entry name" value="His_kinase_dom"/>
</dbReference>
<feature type="coiled-coil region" evidence="12">
    <location>
        <begin position="41"/>
        <end position="75"/>
    </location>
</feature>
<keyword evidence="4" id="KW-1003">Cell membrane</keyword>
<keyword evidence="9 13" id="KW-1133">Transmembrane helix</keyword>